<protein>
    <submittedName>
        <fullName evidence="1">YheC/YheD family protein</fullName>
    </submittedName>
</protein>
<sequence>MSTGKQRLTIGLLIGWKVEPELLLANALVAASYGADFFYFYPAGINEGQRRIHGHRLEHGEWVEREFTYPDVIYDRMRRRGIQKYADVYRKLETIPFTHTLRGMSVHKTVAYNMLRKDEELKSYLIPFQTLRDTAKGLAFIYKHRTVIAKPDRGTSGKGAFTIRMEGNEFEVFDQEYVHRMNEEQMLAFLEMLIREKYCMQKLMTSVTKQGLPFHIRVHLAKNGHNEWIVAFCAVWISSEPQSKVTNSKHTFQMTTTWNRFLQHQFDEDVGGAMEQRIHTYALRLASFMEQQLDGRLHEIGLDIGIDAEGRIGLFEVGAGVPSAMFQFVEMARPAIAYSLYVATHPDMK</sequence>
<gene>
    <name evidence="1" type="ORF">ACFSC9_16700</name>
</gene>
<reference evidence="2" key="1">
    <citation type="journal article" date="2019" name="Int. J. Syst. Evol. Microbiol.">
        <title>The Global Catalogue of Microorganisms (GCM) 10K type strain sequencing project: providing services to taxonomists for standard genome sequencing and annotation.</title>
        <authorList>
            <consortium name="The Broad Institute Genomics Platform"/>
            <consortium name="The Broad Institute Genome Sequencing Center for Infectious Disease"/>
            <person name="Wu L."/>
            <person name="Ma J."/>
        </authorList>
    </citation>
    <scope>NUCLEOTIDE SEQUENCE [LARGE SCALE GENOMIC DNA]</scope>
    <source>
        <strain evidence="2">CCUG 54950</strain>
    </source>
</reference>
<name>A0ABW4RN89_9BACL</name>
<dbReference type="EMBL" id="JBHUEH010000023">
    <property type="protein sequence ID" value="MFD1887134.1"/>
    <property type="molecule type" value="Genomic_DNA"/>
</dbReference>
<dbReference type="RefSeq" id="WP_347326508.1">
    <property type="nucleotide sequence ID" value="NZ_JBCGUH010000012.1"/>
</dbReference>
<dbReference type="SUPFAM" id="SSF56059">
    <property type="entry name" value="Glutathione synthetase ATP-binding domain-like"/>
    <property type="match status" value="1"/>
</dbReference>
<proteinExistence type="predicted"/>
<dbReference type="Pfam" id="PF14398">
    <property type="entry name" value="ATPgrasp_YheCD"/>
    <property type="match status" value="1"/>
</dbReference>
<organism evidence="1 2">
    <name type="scientific">Paenibacillus wenxiniae</name>
    <dbReference type="NCBI Taxonomy" id="1636843"/>
    <lineage>
        <taxon>Bacteria</taxon>
        <taxon>Bacillati</taxon>
        <taxon>Bacillota</taxon>
        <taxon>Bacilli</taxon>
        <taxon>Bacillales</taxon>
        <taxon>Paenibacillaceae</taxon>
        <taxon>Paenibacillus</taxon>
    </lineage>
</organism>
<dbReference type="InterPro" id="IPR026838">
    <property type="entry name" value="YheC/D"/>
</dbReference>
<comment type="caution">
    <text evidence="1">The sequence shown here is derived from an EMBL/GenBank/DDBJ whole genome shotgun (WGS) entry which is preliminary data.</text>
</comment>
<keyword evidence="2" id="KW-1185">Reference proteome</keyword>
<evidence type="ECO:0000313" key="2">
    <source>
        <dbReference type="Proteomes" id="UP001597233"/>
    </source>
</evidence>
<accession>A0ABW4RN89</accession>
<dbReference type="Proteomes" id="UP001597233">
    <property type="component" value="Unassembled WGS sequence"/>
</dbReference>
<evidence type="ECO:0000313" key="1">
    <source>
        <dbReference type="EMBL" id="MFD1887134.1"/>
    </source>
</evidence>